<feature type="transmembrane region" description="Helical" evidence="7">
    <location>
        <begin position="67"/>
        <end position="88"/>
    </location>
</feature>
<dbReference type="STRING" id="36874.HQ34_04080"/>
<keyword evidence="3 7" id="KW-0812">Transmembrane</keyword>
<keyword evidence="6 7" id="KW-0472">Membrane</keyword>
<feature type="transmembrane region" description="Helical" evidence="7">
    <location>
        <begin position="350"/>
        <end position="370"/>
    </location>
</feature>
<feature type="transmembrane region" description="Helical" evidence="7">
    <location>
        <begin position="131"/>
        <end position="150"/>
    </location>
</feature>
<evidence type="ECO:0000259" key="8">
    <source>
        <dbReference type="Pfam" id="PF00999"/>
    </source>
</evidence>
<dbReference type="GO" id="GO:0015297">
    <property type="term" value="F:antiporter activity"/>
    <property type="evidence" value="ECO:0007669"/>
    <property type="project" value="InterPro"/>
</dbReference>
<dbReference type="RefSeq" id="WP_036853001.1">
    <property type="nucleotide sequence ID" value="NZ_JQJD01000065.1"/>
</dbReference>
<organism evidence="9 10">
    <name type="scientific">Porphyromonas cangingivalis</name>
    <dbReference type="NCBI Taxonomy" id="36874"/>
    <lineage>
        <taxon>Bacteria</taxon>
        <taxon>Pseudomonadati</taxon>
        <taxon>Bacteroidota</taxon>
        <taxon>Bacteroidia</taxon>
        <taxon>Bacteroidales</taxon>
        <taxon>Porphyromonadaceae</taxon>
        <taxon>Porphyromonas</taxon>
    </lineage>
</organism>
<gene>
    <name evidence="9" type="ORF">HQ35_10470</name>
</gene>
<evidence type="ECO:0000256" key="6">
    <source>
        <dbReference type="ARBA" id="ARBA00023136"/>
    </source>
</evidence>
<dbReference type="AlphaFoldDB" id="A0A0A2EGR7"/>
<keyword evidence="10" id="KW-1185">Reference proteome</keyword>
<proteinExistence type="predicted"/>
<evidence type="ECO:0000256" key="4">
    <source>
        <dbReference type="ARBA" id="ARBA00022989"/>
    </source>
</evidence>
<comment type="subcellular location">
    <subcellularLocation>
        <location evidence="1">Membrane</location>
        <topology evidence="1">Multi-pass membrane protein</topology>
    </subcellularLocation>
</comment>
<feature type="domain" description="Cation/H+ exchanger transmembrane" evidence="8">
    <location>
        <begin position="77"/>
        <end position="461"/>
    </location>
</feature>
<keyword evidence="5" id="KW-0406">Ion transport</keyword>
<sequence length="762" mass="84041">MSLTNKRKDVLFYIILLVLGAGVLWYVSSVSSTPEDALVESKGLISRIADSFGTFIHFVREHLSSQFGLLLIQIIVILLFARAVAWCFTKIGQPSVIGEILAGIILGPSVLGLLFPNVFETLFPSESLHNISLLSQFGLILFMFVIGMELELGEIKKTLRKTLVISHAGIIIPFVLGAILSIALFDDYAGAHGELLPFALFIGISMSITAFPVLARIIQEKGQMNTHIGVLSLSSAASGDITAWCLIAVIMAIAQAGSAMSALFTIIFASVYMLVMFYIVRPIFKLVGKLYNNSEVLTKGVIAIIFLTLLISAYLTEILGLHALFGAFIAGVVMPENLKFRRLLTEKVEDVSLSIFLPLFFVASGLQTEIGLLNTGYLWMITLVITAIAVIGKLGGTYIAARVVGENKYNSIYMGILMNTRGLMELVILSMGYQLGILSPVIYAMLVLMTLVTTFMTTPLLELLDKIMKPGRKAVQNLSNSMQVLFSFGRTSTGMLMLQLMHTFFPNKGKGAQISCLHMTVGSDTNPRQAEHFREQNFAPLKASSKERGLEVEEYYEVTDNPVSTLVNTTKSTEADLLLIGAPIELSRLPEDEEINKLHKNVVNKVGHTLAGAGAFFNVAQLLRDKTKYLIDNTPNSIGVVIDRGLREPVRSLCVIHDPQAMDKEDYAHLVNGLLRYTLAEKHFISIGTGNDIEEMKNFYQADPMTMKISFAKEELGKYDLLLIPYNTFRNMSAQSPELLEYIPTTILLCARRKSPFPTLTE</sequence>
<evidence type="ECO:0000313" key="9">
    <source>
        <dbReference type="EMBL" id="KGN78103.1"/>
    </source>
</evidence>
<protein>
    <recommendedName>
        <fullName evidence="8">Cation/H+ exchanger transmembrane domain-containing protein</fullName>
    </recommendedName>
</protein>
<feature type="transmembrane region" description="Helical" evidence="7">
    <location>
        <begin position="376"/>
        <end position="400"/>
    </location>
</feature>
<evidence type="ECO:0000256" key="3">
    <source>
        <dbReference type="ARBA" id="ARBA00022692"/>
    </source>
</evidence>
<dbReference type="InterPro" id="IPR050794">
    <property type="entry name" value="CPA2_transporter"/>
</dbReference>
<evidence type="ECO:0000256" key="2">
    <source>
        <dbReference type="ARBA" id="ARBA00022448"/>
    </source>
</evidence>
<evidence type="ECO:0000256" key="1">
    <source>
        <dbReference type="ARBA" id="ARBA00004141"/>
    </source>
</evidence>
<evidence type="ECO:0000256" key="7">
    <source>
        <dbReference type="SAM" id="Phobius"/>
    </source>
</evidence>
<evidence type="ECO:0000256" key="5">
    <source>
        <dbReference type="ARBA" id="ARBA00023065"/>
    </source>
</evidence>
<dbReference type="eggNOG" id="COG0475">
    <property type="taxonomic scope" value="Bacteria"/>
</dbReference>
<reference evidence="9 10" key="1">
    <citation type="submission" date="2014-08" db="EMBL/GenBank/DDBJ databases">
        <title>Porphyromonas cangingivalis strain:COT-109_OH1386 Genome sequencing.</title>
        <authorList>
            <person name="Wallis C."/>
            <person name="Deusch O."/>
            <person name="O'Flynn C."/>
            <person name="Davis I."/>
            <person name="Jospin G."/>
            <person name="Darling A.E."/>
            <person name="Coil D.A."/>
            <person name="Alexiev A."/>
            <person name="Horsfall A."/>
            <person name="Kirkwood N."/>
            <person name="Harris S."/>
            <person name="Eisen J.A."/>
        </authorList>
    </citation>
    <scope>NUCLEOTIDE SEQUENCE [LARGE SCALE GENOMIC DNA]</scope>
    <source>
        <strain evidence="10">COT-109 OH1386</strain>
    </source>
</reference>
<dbReference type="OrthoDB" id="9793589at2"/>
<keyword evidence="2" id="KW-0813">Transport</keyword>
<dbReference type="InterPro" id="IPR038770">
    <property type="entry name" value="Na+/solute_symporter_sf"/>
</dbReference>
<feature type="transmembrane region" description="Helical" evidence="7">
    <location>
        <begin position="260"/>
        <end position="284"/>
    </location>
</feature>
<dbReference type="GO" id="GO:1902600">
    <property type="term" value="P:proton transmembrane transport"/>
    <property type="evidence" value="ECO:0007669"/>
    <property type="project" value="InterPro"/>
</dbReference>
<feature type="transmembrane region" description="Helical" evidence="7">
    <location>
        <begin position="100"/>
        <end position="119"/>
    </location>
</feature>
<accession>A0A0A2EGR7</accession>
<feature type="transmembrane region" description="Helical" evidence="7">
    <location>
        <begin position="321"/>
        <end position="338"/>
    </location>
</feature>
<feature type="transmembrane region" description="Helical" evidence="7">
    <location>
        <begin position="230"/>
        <end position="254"/>
    </location>
</feature>
<comment type="caution">
    <text evidence="9">The sequence shown here is derived from an EMBL/GenBank/DDBJ whole genome shotgun (WGS) entry which is preliminary data.</text>
</comment>
<dbReference type="GO" id="GO:0016020">
    <property type="term" value="C:membrane"/>
    <property type="evidence" value="ECO:0007669"/>
    <property type="project" value="UniProtKB-SubCell"/>
</dbReference>
<dbReference type="PANTHER" id="PTHR32468">
    <property type="entry name" value="CATION/H + ANTIPORTER"/>
    <property type="match status" value="1"/>
</dbReference>
<name>A0A0A2EGR7_PORCN</name>
<dbReference type="Pfam" id="PF00999">
    <property type="entry name" value="Na_H_Exchanger"/>
    <property type="match status" value="1"/>
</dbReference>
<dbReference type="PANTHER" id="PTHR32468:SF0">
    <property type="entry name" value="K(+)_H(+) ANTIPORTER 1"/>
    <property type="match status" value="1"/>
</dbReference>
<dbReference type="Gene3D" id="1.20.1530.20">
    <property type="match status" value="1"/>
</dbReference>
<dbReference type="EMBL" id="JQJD01000065">
    <property type="protein sequence ID" value="KGN78103.1"/>
    <property type="molecule type" value="Genomic_DNA"/>
</dbReference>
<feature type="transmembrane region" description="Helical" evidence="7">
    <location>
        <begin position="162"/>
        <end position="185"/>
    </location>
</feature>
<dbReference type="Proteomes" id="UP000030125">
    <property type="component" value="Unassembled WGS sequence"/>
</dbReference>
<keyword evidence="4 7" id="KW-1133">Transmembrane helix</keyword>
<feature type="transmembrane region" description="Helical" evidence="7">
    <location>
        <begin position="10"/>
        <end position="28"/>
    </location>
</feature>
<feature type="transmembrane region" description="Helical" evidence="7">
    <location>
        <begin position="197"/>
        <end position="218"/>
    </location>
</feature>
<feature type="transmembrane region" description="Helical" evidence="7">
    <location>
        <begin position="296"/>
        <end position="315"/>
    </location>
</feature>
<evidence type="ECO:0000313" key="10">
    <source>
        <dbReference type="Proteomes" id="UP000030125"/>
    </source>
</evidence>
<dbReference type="InterPro" id="IPR006153">
    <property type="entry name" value="Cation/H_exchanger_TM"/>
</dbReference>